<evidence type="ECO:0000313" key="2">
    <source>
        <dbReference type="EMBL" id="TMR36219.1"/>
    </source>
</evidence>
<feature type="transmembrane region" description="Helical" evidence="1">
    <location>
        <begin position="29"/>
        <end position="48"/>
    </location>
</feature>
<comment type="caution">
    <text evidence="2">The sequence shown here is derived from an EMBL/GenBank/DDBJ whole genome shotgun (WGS) entry which is preliminary data.</text>
</comment>
<protein>
    <submittedName>
        <fullName evidence="2">Uncharacterized protein</fullName>
    </submittedName>
</protein>
<sequence>MNPTDAQSSLDDIRRLQGKTHDEIVRHNFTLPYVLLGAVGLLIGFGGTDLDNSWRTLSMVLGFGLFVGVAIVHERRASARMKGSLPLLGLQSAISAGVLLVYIVFRIASWALFGLPAHGLLSQGMAGGVAATVAYVLATPLTRRAHLAIMRHDARRG</sequence>
<gene>
    <name evidence="2" type="ORF">ETD85_11470</name>
</gene>
<evidence type="ECO:0000313" key="3">
    <source>
        <dbReference type="Proteomes" id="UP000306628"/>
    </source>
</evidence>
<keyword evidence="3" id="KW-1185">Reference proteome</keyword>
<keyword evidence="1" id="KW-0472">Membrane</keyword>
<dbReference type="AlphaFoldDB" id="A0A5S4GTQ2"/>
<evidence type="ECO:0000256" key="1">
    <source>
        <dbReference type="SAM" id="Phobius"/>
    </source>
</evidence>
<dbReference type="OrthoDB" id="4257861at2"/>
<feature type="transmembrane region" description="Helical" evidence="1">
    <location>
        <begin position="54"/>
        <end position="73"/>
    </location>
</feature>
<reference evidence="2 3" key="1">
    <citation type="submission" date="2019-05" db="EMBL/GenBank/DDBJ databases">
        <title>Draft genome sequence of Nonomuraea zeae DSM 100528.</title>
        <authorList>
            <person name="Saricaoglu S."/>
            <person name="Isik K."/>
        </authorList>
    </citation>
    <scope>NUCLEOTIDE SEQUENCE [LARGE SCALE GENOMIC DNA]</scope>
    <source>
        <strain evidence="2 3">DSM 100528</strain>
    </source>
</reference>
<feature type="transmembrane region" description="Helical" evidence="1">
    <location>
        <begin position="120"/>
        <end position="141"/>
    </location>
</feature>
<keyword evidence="1" id="KW-0812">Transmembrane</keyword>
<keyword evidence="1" id="KW-1133">Transmembrane helix</keyword>
<organism evidence="2 3">
    <name type="scientific">Nonomuraea zeae</name>
    <dbReference type="NCBI Taxonomy" id="1642303"/>
    <lineage>
        <taxon>Bacteria</taxon>
        <taxon>Bacillati</taxon>
        <taxon>Actinomycetota</taxon>
        <taxon>Actinomycetes</taxon>
        <taxon>Streptosporangiales</taxon>
        <taxon>Streptosporangiaceae</taxon>
        <taxon>Nonomuraea</taxon>
    </lineage>
</organism>
<proteinExistence type="predicted"/>
<name>A0A5S4GTQ2_9ACTN</name>
<feature type="transmembrane region" description="Helical" evidence="1">
    <location>
        <begin position="85"/>
        <end position="108"/>
    </location>
</feature>
<dbReference type="RefSeq" id="WP_138689634.1">
    <property type="nucleotide sequence ID" value="NZ_JBHSAZ010000026.1"/>
</dbReference>
<dbReference type="Proteomes" id="UP000306628">
    <property type="component" value="Unassembled WGS sequence"/>
</dbReference>
<accession>A0A5S4GTQ2</accession>
<dbReference type="EMBL" id="VCKX01000026">
    <property type="protein sequence ID" value="TMR36219.1"/>
    <property type="molecule type" value="Genomic_DNA"/>
</dbReference>